<keyword evidence="1" id="KW-0812">Transmembrane</keyword>
<name>A0A1L9UTI4_ASPBC</name>
<keyword evidence="1" id="KW-0472">Membrane</keyword>
<sequence>MKGEGTAKTQQKSTYATLNNEKDLDTDWREKGWRITTSQLKEASVSFLVFTSIFMATSTARWVAKSPIVYNFKETTQDYSCRLMNHV</sequence>
<organism evidence="2 3">
    <name type="scientific">Aspergillus brasiliensis (strain CBS 101740 / IMI 381727 / IBT 21946)</name>
    <dbReference type="NCBI Taxonomy" id="767769"/>
    <lineage>
        <taxon>Eukaryota</taxon>
        <taxon>Fungi</taxon>
        <taxon>Dikarya</taxon>
        <taxon>Ascomycota</taxon>
        <taxon>Pezizomycotina</taxon>
        <taxon>Eurotiomycetes</taxon>
        <taxon>Eurotiomycetidae</taxon>
        <taxon>Eurotiales</taxon>
        <taxon>Aspergillaceae</taxon>
        <taxon>Aspergillus</taxon>
        <taxon>Aspergillus subgen. Circumdati</taxon>
    </lineage>
</organism>
<dbReference type="GeneID" id="93578122"/>
<evidence type="ECO:0000256" key="1">
    <source>
        <dbReference type="SAM" id="Phobius"/>
    </source>
</evidence>
<evidence type="ECO:0000313" key="3">
    <source>
        <dbReference type="Proteomes" id="UP000184499"/>
    </source>
</evidence>
<dbReference type="EMBL" id="KV878681">
    <property type="protein sequence ID" value="OJJ74839.1"/>
    <property type="molecule type" value="Genomic_DNA"/>
</dbReference>
<feature type="transmembrane region" description="Helical" evidence="1">
    <location>
        <begin position="43"/>
        <end position="64"/>
    </location>
</feature>
<reference evidence="3" key="1">
    <citation type="journal article" date="2017" name="Genome Biol.">
        <title>Comparative genomics reveals high biological diversity and specific adaptations in the industrially and medically important fungal genus Aspergillus.</title>
        <authorList>
            <person name="de Vries R.P."/>
            <person name="Riley R."/>
            <person name="Wiebenga A."/>
            <person name="Aguilar-Osorio G."/>
            <person name="Amillis S."/>
            <person name="Uchima C.A."/>
            <person name="Anderluh G."/>
            <person name="Asadollahi M."/>
            <person name="Askin M."/>
            <person name="Barry K."/>
            <person name="Battaglia E."/>
            <person name="Bayram O."/>
            <person name="Benocci T."/>
            <person name="Braus-Stromeyer S.A."/>
            <person name="Caldana C."/>
            <person name="Canovas D."/>
            <person name="Cerqueira G.C."/>
            <person name="Chen F."/>
            <person name="Chen W."/>
            <person name="Choi C."/>
            <person name="Clum A."/>
            <person name="Dos Santos R.A."/>
            <person name="Damasio A.R."/>
            <person name="Diallinas G."/>
            <person name="Emri T."/>
            <person name="Fekete E."/>
            <person name="Flipphi M."/>
            <person name="Freyberg S."/>
            <person name="Gallo A."/>
            <person name="Gournas C."/>
            <person name="Habgood R."/>
            <person name="Hainaut M."/>
            <person name="Harispe M.L."/>
            <person name="Henrissat B."/>
            <person name="Hilden K.S."/>
            <person name="Hope R."/>
            <person name="Hossain A."/>
            <person name="Karabika E."/>
            <person name="Karaffa L."/>
            <person name="Karanyi Z."/>
            <person name="Krasevec N."/>
            <person name="Kuo A."/>
            <person name="Kusch H."/>
            <person name="LaButti K."/>
            <person name="Lagendijk E.L."/>
            <person name="Lapidus A."/>
            <person name="Levasseur A."/>
            <person name="Lindquist E."/>
            <person name="Lipzen A."/>
            <person name="Logrieco A.F."/>
            <person name="MacCabe A."/>
            <person name="Maekelae M.R."/>
            <person name="Malavazi I."/>
            <person name="Melin P."/>
            <person name="Meyer V."/>
            <person name="Mielnichuk N."/>
            <person name="Miskei M."/>
            <person name="Molnar A.P."/>
            <person name="Mule G."/>
            <person name="Ngan C.Y."/>
            <person name="Orejas M."/>
            <person name="Orosz E."/>
            <person name="Ouedraogo J.P."/>
            <person name="Overkamp K.M."/>
            <person name="Park H.-S."/>
            <person name="Perrone G."/>
            <person name="Piumi F."/>
            <person name="Punt P.J."/>
            <person name="Ram A.F."/>
            <person name="Ramon A."/>
            <person name="Rauscher S."/>
            <person name="Record E."/>
            <person name="Riano-Pachon D.M."/>
            <person name="Robert V."/>
            <person name="Roehrig J."/>
            <person name="Ruller R."/>
            <person name="Salamov A."/>
            <person name="Salih N.S."/>
            <person name="Samson R.A."/>
            <person name="Sandor E."/>
            <person name="Sanguinetti M."/>
            <person name="Schuetze T."/>
            <person name="Sepcic K."/>
            <person name="Shelest E."/>
            <person name="Sherlock G."/>
            <person name="Sophianopoulou V."/>
            <person name="Squina F.M."/>
            <person name="Sun H."/>
            <person name="Susca A."/>
            <person name="Todd R.B."/>
            <person name="Tsang A."/>
            <person name="Unkles S.E."/>
            <person name="van de Wiele N."/>
            <person name="van Rossen-Uffink D."/>
            <person name="Oliveira J.V."/>
            <person name="Vesth T.C."/>
            <person name="Visser J."/>
            <person name="Yu J.-H."/>
            <person name="Zhou M."/>
            <person name="Andersen M.R."/>
            <person name="Archer D.B."/>
            <person name="Baker S.E."/>
            <person name="Benoit I."/>
            <person name="Brakhage A.A."/>
            <person name="Braus G.H."/>
            <person name="Fischer R."/>
            <person name="Frisvad J.C."/>
            <person name="Goldman G.H."/>
            <person name="Houbraken J."/>
            <person name="Oakley B."/>
            <person name="Pocsi I."/>
            <person name="Scazzocchio C."/>
            <person name="Seiboth B."/>
            <person name="vanKuyk P.A."/>
            <person name="Wortman J."/>
            <person name="Dyer P.S."/>
            <person name="Grigoriev I.V."/>
        </authorList>
    </citation>
    <scope>NUCLEOTIDE SEQUENCE [LARGE SCALE GENOMIC DNA]</scope>
    <source>
        <strain evidence="3">CBS 101740 / IMI 381727 / IBT 21946</strain>
    </source>
</reference>
<evidence type="ECO:0000313" key="2">
    <source>
        <dbReference type="EMBL" id="OJJ74839.1"/>
    </source>
</evidence>
<protein>
    <submittedName>
        <fullName evidence="2">Uncharacterized protein</fullName>
    </submittedName>
</protein>
<dbReference type="AlphaFoldDB" id="A0A1L9UTI4"/>
<accession>A0A1L9UTI4</accession>
<dbReference type="Proteomes" id="UP000184499">
    <property type="component" value="Unassembled WGS sequence"/>
</dbReference>
<keyword evidence="1" id="KW-1133">Transmembrane helix</keyword>
<keyword evidence="3" id="KW-1185">Reference proteome</keyword>
<proteinExistence type="predicted"/>
<dbReference type="VEuPathDB" id="FungiDB:ASPBRDRAFT_463872"/>
<gene>
    <name evidence="2" type="ORF">ASPBRDRAFT_463872</name>
</gene>
<dbReference type="RefSeq" id="XP_067482087.1">
    <property type="nucleotide sequence ID" value="XM_067625634.1"/>
</dbReference>